<feature type="region of interest" description="Disordered" evidence="1">
    <location>
        <begin position="48"/>
        <end position="68"/>
    </location>
</feature>
<evidence type="ECO:0000313" key="2">
    <source>
        <dbReference type="EMBL" id="CAA7020284.1"/>
    </source>
</evidence>
<name>A0A6D2HTM1_9BRAS</name>
<feature type="compositionally biased region" description="Low complexity" evidence="1">
    <location>
        <begin position="53"/>
        <end position="63"/>
    </location>
</feature>
<evidence type="ECO:0000256" key="1">
    <source>
        <dbReference type="SAM" id="MobiDB-lite"/>
    </source>
</evidence>
<evidence type="ECO:0000313" key="3">
    <source>
        <dbReference type="Proteomes" id="UP000467841"/>
    </source>
</evidence>
<dbReference type="Proteomes" id="UP000467841">
    <property type="component" value="Unassembled WGS sequence"/>
</dbReference>
<dbReference type="AlphaFoldDB" id="A0A6D2HTM1"/>
<dbReference type="EMBL" id="CACVBM020000532">
    <property type="protein sequence ID" value="CAA7020284.1"/>
    <property type="molecule type" value="Genomic_DNA"/>
</dbReference>
<reference evidence="2" key="1">
    <citation type="submission" date="2020-01" db="EMBL/GenBank/DDBJ databases">
        <authorList>
            <person name="Mishra B."/>
        </authorList>
    </citation>
    <scope>NUCLEOTIDE SEQUENCE [LARGE SCALE GENOMIC DNA]</scope>
</reference>
<dbReference type="OrthoDB" id="1904066at2759"/>
<proteinExistence type="predicted"/>
<organism evidence="2 3">
    <name type="scientific">Microthlaspi erraticum</name>
    <dbReference type="NCBI Taxonomy" id="1685480"/>
    <lineage>
        <taxon>Eukaryota</taxon>
        <taxon>Viridiplantae</taxon>
        <taxon>Streptophyta</taxon>
        <taxon>Embryophyta</taxon>
        <taxon>Tracheophyta</taxon>
        <taxon>Spermatophyta</taxon>
        <taxon>Magnoliopsida</taxon>
        <taxon>eudicotyledons</taxon>
        <taxon>Gunneridae</taxon>
        <taxon>Pentapetalae</taxon>
        <taxon>rosids</taxon>
        <taxon>malvids</taxon>
        <taxon>Brassicales</taxon>
        <taxon>Brassicaceae</taxon>
        <taxon>Coluteocarpeae</taxon>
        <taxon>Microthlaspi</taxon>
    </lineage>
</organism>
<gene>
    <name evidence="2" type="ORF">MERR_LOCUS7519</name>
</gene>
<sequence>MIGKLLKSEGFKVKPELLGAIGSVIGAVNGRNSEKSVLDWLLPNLEDESHEASSSSSPSSSSSQVKNAEEQVVLLLHSRTSVSP</sequence>
<accession>A0A6D2HTM1</accession>
<comment type="caution">
    <text evidence="2">The sequence shown here is derived from an EMBL/GenBank/DDBJ whole genome shotgun (WGS) entry which is preliminary data.</text>
</comment>
<protein>
    <submittedName>
        <fullName evidence="2">Uncharacterized protein</fullName>
    </submittedName>
</protein>
<keyword evidence="3" id="KW-1185">Reference proteome</keyword>